<sequence>MANDNLLNIPMLLINSATYTPYFARFMSTPAAGGLAAIETKRIAQVTDALSAGLEQDQIAETGQFYAMLLIFQGHDGIDEGDKAAAVARLLKWKEQYNGTFVEETMERCLGALNNDRGEMGYIIKGVKVMLEAPLTKCGGGKGVCRRSMDDGQEPLSKCSRCKTSVYCGAPHQQAGWKEHKPLCFAPAF</sequence>
<gene>
    <name evidence="6" type="ORF">FA13DRAFT_721911</name>
</gene>
<evidence type="ECO:0000256" key="4">
    <source>
        <dbReference type="PROSITE-ProRule" id="PRU00134"/>
    </source>
</evidence>
<proteinExistence type="predicted"/>
<protein>
    <recommendedName>
        <fullName evidence="5">MYND-type domain-containing protein</fullName>
    </recommendedName>
</protein>
<dbReference type="SUPFAM" id="SSF144232">
    <property type="entry name" value="HIT/MYND zinc finger-like"/>
    <property type="match status" value="1"/>
</dbReference>
<dbReference type="Gene3D" id="6.10.140.2220">
    <property type="match status" value="1"/>
</dbReference>
<evidence type="ECO:0000256" key="2">
    <source>
        <dbReference type="ARBA" id="ARBA00022771"/>
    </source>
</evidence>
<reference evidence="6 7" key="1">
    <citation type="journal article" date="2019" name="Nat. Ecol. Evol.">
        <title>Megaphylogeny resolves global patterns of mushroom evolution.</title>
        <authorList>
            <person name="Varga T."/>
            <person name="Krizsan K."/>
            <person name="Foldi C."/>
            <person name="Dima B."/>
            <person name="Sanchez-Garcia M."/>
            <person name="Sanchez-Ramirez S."/>
            <person name="Szollosi G.J."/>
            <person name="Szarkandi J.G."/>
            <person name="Papp V."/>
            <person name="Albert L."/>
            <person name="Andreopoulos W."/>
            <person name="Angelini C."/>
            <person name="Antonin V."/>
            <person name="Barry K.W."/>
            <person name="Bougher N.L."/>
            <person name="Buchanan P."/>
            <person name="Buyck B."/>
            <person name="Bense V."/>
            <person name="Catcheside P."/>
            <person name="Chovatia M."/>
            <person name="Cooper J."/>
            <person name="Damon W."/>
            <person name="Desjardin D."/>
            <person name="Finy P."/>
            <person name="Geml J."/>
            <person name="Haridas S."/>
            <person name="Hughes K."/>
            <person name="Justo A."/>
            <person name="Karasinski D."/>
            <person name="Kautmanova I."/>
            <person name="Kiss B."/>
            <person name="Kocsube S."/>
            <person name="Kotiranta H."/>
            <person name="LaButti K.M."/>
            <person name="Lechner B.E."/>
            <person name="Liimatainen K."/>
            <person name="Lipzen A."/>
            <person name="Lukacs Z."/>
            <person name="Mihaltcheva S."/>
            <person name="Morgado L.N."/>
            <person name="Niskanen T."/>
            <person name="Noordeloos M.E."/>
            <person name="Ohm R.A."/>
            <person name="Ortiz-Santana B."/>
            <person name="Ovrebo C."/>
            <person name="Racz N."/>
            <person name="Riley R."/>
            <person name="Savchenko A."/>
            <person name="Shiryaev A."/>
            <person name="Soop K."/>
            <person name="Spirin V."/>
            <person name="Szebenyi C."/>
            <person name="Tomsovsky M."/>
            <person name="Tulloss R.E."/>
            <person name="Uehling J."/>
            <person name="Grigoriev I.V."/>
            <person name="Vagvolgyi C."/>
            <person name="Papp T."/>
            <person name="Martin F.M."/>
            <person name="Miettinen O."/>
            <person name="Hibbett D.S."/>
            <person name="Nagy L.G."/>
        </authorList>
    </citation>
    <scope>NUCLEOTIDE SEQUENCE [LARGE SCALE GENOMIC DNA]</scope>
    <source>
        <strain evidence="6 7">FP101781</strain>
    </source>
</reference>
<keyword evidence="1" id="KW-0479">Metal-binding</keyword>
<dbReference type="Proteomes" id="UP000298030">
    <property type="component" value="Unassembled WGS sequence"/>
</dbReference>
<dbReference type="InterPro" id="IPR002893">
    <property type="entry name" value="Znf_MYND"/>
</dbReference>
<dbReference type="Pfam" id="PF01753">
    <property type="entry name" value="zf-MYND"/>
    <property type="match status" value="1"/>
</dbReference>
<keyword evidence="2 4" id="KW-0863">Zinc-finger</keyword>
<dbReference type="AlphaFoldDB" id="A0A4Y7TV57"/>
<dbReference type="EMBL" id="QPFP01000003">
    <property type="protein sequence ID" value="TEB38080.1"/>
    <property type="molecule type" value="Genomic_DNA"/>
</dbReference>
<evidence type="ECO:0000256" key="3">
    <source>
        <dbReference type="ARBA" id="ARBA00022833"/>
    </source>
</evidence>
<keyword evidence="7" id="KW-1185">Reference proteome</keyword>
<keyword evidence="3" id="KW-0862">Zinc</keyword>
<dbReference type="STRING" id="71717.A0A4Y7TV57"/>
<name>A0A4Y7TV57_COPMI</name>
<feature type="domain" description="MYND-type" evidence="5">
    <location>
        <begin position="142"/>
        <end position="184"/>
    </location>
</feature>
<evidence type="ECO:0000256" key="1">
    <source>
        <dbReference type="ARBA" id="ARBA00022723"/>
    </source>
</evidence>
<dbReference type="PROSITE" id="PS50865">
    <property type="entry name" value="ZF_MYND_2"/>
    <property type="match status" value="1"/>
</dbReference>
<dbReference type="GO" id="GO:0008270">
    <property type="term" value="F:zinc ion binding"/>
    <property type="evidence" value="ECO:0007669"/>
    <property type="project" value="UniProtKB-KW"/>
</dbReference>
<comment type="caution">
    <text evidence="6">The sequence shown here is derived from an EMBL/GenBank/DDBJ whole genome shotgun (WGS) entry which is preliminary data.</text>
</comment>
<organism evidence="6 7">
    <name type="scientific">Coprinellus micaceus</name>
    <name type="common">Glistening ink-cap mushroom</name>
    <name type="synonym">Coprinus micaceus</name>
    <dbReference type="NCBI Taxonomy" id="71717"/>
    <lineage>
        <taxon>Eukaryota</taxon>
        <taxon>Fungi</taxon>
        <taxon>Dikarya</taxon>
        <taxon>Basidiomycota</taxon>
        <taxon>Agaricomycotina</taxon>
        <taxon>Agaricomycetes</taxon>
        <taxon>Agaricomycetidae</taxon>
        <taxon>Agaricales</taxon>
        <taxon>Agaricineae</taxon>
        <taxon>Psathyrellaceae</taxon>
        <taxon>Coprinellus</taxon>
    </lineage>
</organism>
<evidence type="ECO:0000259" key="5">
    <source>
        <dbReference type="PROSITE" id="PS50865"/>
    </source>
</evidence>
<dbReference type="OrthoDB" id="432970at2759"/>
<evidence type="ECO:0000313" key="6">
    <source>
        <dbReference type="EMBL" id="TEB38080.1"/>
    </source>
</evidence>
<evidence type="ECO:0000313" key="7">
    <source>
        <dbReference type="Proteomes" id="UP000298030"/>
    </source>
</evidence>
<accession>A0A4Y7TV57</accession>